<sequence>MAIAGGRGDFLLWEWRSGGGVGQLWREKRAGFGGQAVVEAQGAVSEVGLACEAFEVVAQAFQAGVGGGDVAGHHGMTTEFFPCFLPSGCAECDDVNKVEGEWCWWCFQPLLSVLPIYQYWFRNSPTLRTAQSPWSFPFDFDLEPGIRSRLELPFEAPGRGIEAVTRLLPTSMASKRGRRLQARRALDARELLPVELWERIFHQVPSTEDLLTRLAGVCTLYNELCIRVCLERQGVSPDDLKASVLHLSGTITRPLCLLPPARTFPARQVSCHVDPDQMPTELRQLTETLARCTSMDALSISLRSDLFPVSQPACEAVLSGLCELLSRVAARNSAPVFVLMGSDMFSCMPEDISVWKLHQFEYSPPPPSRWTPSYTTFRPPMYTTTRIHKGQFTRVRTLTSLTSVELMLVGESAPERLQPFSLLALDLASITQLVLGGHPEEFVPYFSSMLWHISLPYLRNLDIYTDEIDPAALRHFLVHHPLIEHVDFGLHSNDNAILYPLLDAPLAHPNIVTLFARANAEPCVHPIIPFLCACPESVELSLCLPESRSWWSSLQAYAFGQQPVAWASTTDAQAIAARLHNVHKLRIEMWSLQTANQLLPWLAAFPAVTEIDFSLHFRSSGITPTGNEFLHAARQALPNIQGISCDAFHGFFI</sequence>
<dbReference type="AlphaFoldDB" id="A0AAD6ZDQ1"/>
<evidence type="ECO:0000313" key="1">
    <source>
        <dbReference type="EMBL" id="KAJ7318480.1"/>
    </source>
</evidence>
<proteinExistence type="predicted"/>
<name>A0AAD6ZDQ1_9AGAR</name>
<evidence type="ECO:0000313" key="2">
    <source>
        <dbReference type="Proteomes" id="UP001218218"/>
    </source>
</evidence>
<protein>
    <recommendedName>
        <fullName evidence="3">F-box domain-containing protein</fullName>
    </recommendedName>
</protein>
<organism evidence="1 2">
    <name type="scientific">Mycena albidolilacea</name>
    <dbReference type="NCBI Taxonomy" id="1033008"/>
    <lineage>
        <taxon>Eukaryota</taxon>
        <taxon>Fungi</taxon>
        <taxon>Dikarya</taxon>
        <taxon>Basidiomycota</taxon>
        <taxon>Agaricomycotina</taxon>
        <taxon>Agaricomycetes</taxon>
        <taxon>Agaricomycetidae</taxon>
        <taxon>Agaricales</taxon>
        <taxon>Marasmiineae</taxon>
        <taxon>Mycenaceae</taxon>
        <taxon>Mycena</taxon>
    </lineage>
</organism>
<dbReference type="EMBL" id="JARIHO010000057">
    <property type="protein sequence ID" value="KAJ7318480.1"/>
    <property type="molecule type" value="Genomic_DNA"/>
</dbReference>
<comment type="caution">
    <text evidence="1">The sequence shown here is derived from an EMBL/GenBank/DDBJ whole genome shotgun (WGS) entry which is preliminary data.</text>
</comment>
<gene>
    <name evidence="1" type="ORF">DFH08DRAFT_819762</name>
</gene>
<keyword evidence="2" id="KW-1185">Reference proteome</keyword>
<accession>A0AAD6ZDQ1</accession>
<reference evidence="1" key="1">
    <citation type="submission" date="2023-03" db="EMBL/GenBank/DDBJ databases">
        <title>Massive genome expansion in bonnet fungi (Mycena s.s.) driven by repeated elements and novel gene families across ecological guilds.</title>
        <authorList>
            <consortium name="Lawrence Berkeley National Laboratory"/>
            <person name="Harder C.B."/>
            <person name="Miyauchi S."/>
            <person name="Viragh M."/>
            <person name="Kuo A."/>
            <person name="Thoen E."/>
            <person name="Andreopoulos B."/>
            <person name="Lu D."/>
            <person name="Skrede I."/>
            <person name="Drula E."/>
            <person name="Henrissat B."/>
            <person name="Morin E."/>
            <person name="Kohler A."/>
            <person name="Barry K."/>
            <person name="LaButti K."/>
            <person name="Morin E."/>
            <person name="Salamov A."/>
            <person name="Lipzen A."/>
            <person name="Mereny Z."/>
            <person name="Hegedus B."/>
            <person name="Baldrian P."/>
            <person name="Stursova M."/>
            <person name="Weitz H."/>
            <person name="Taylor A."/>
            <person name="Grigoriev I.V."/>
            <person name="Nagy L.G."/>
            <person name="Martin F."/>
            <person name="Kauserud H."/>
        </authorList>
    </citation>
    <scope>NUCLEOTIDE SEQUENCE</scope>
    <source>
        <strain evidence="1">CBHHK002</strain>
    </source>
</reference>
<evidence type="ECO:0008006" key="3">
    <source>
        <dbReference type="Google" id="ProtNLM"/>
    </source>
</evidence>
<dbReference type="Proteomes" id="UP001218218">
    <property type="component" value="Unassembled WGS sequence"/>
</dbReference>